<dbReference type="RefSeq" id="XP_014171733.1">
    <property type="nucleotide sequence ID" value="XM_014316258.1"/>
</dbReference>
<dbReference type="EMBL" id="GL629782">
    <property type="protein sequence ID" value="EFX02251.1"/>
    <property type="molecule type" value="Genomic_DNA"/>
</dbReference>
<dbReference type="AlphaFoldDB" id="F0XJR4"/>
<dbReference type="HOGENOM" id="CLU_030046_0_0_1"/>
<accession>F0XJR4</accession>
<dbReference type="InParanoid" id="F0XJR4"/>
<dbReference type="eggNOG" id="ENOG502R6JX">
    <property type="taxonomic scope" value="Eukaryota"/>
</dbReference>
<feature type="region of interest" description="Disordered" evidence="1">
    <location>
        <begin position="1"/>
        <end position="20"/>
    </location>
</feature>
<dbReference type="PANTHER" id="PTHR35179">
    <property type="entry name" value="PROTEIN CBG02620"/>
    <property type="match status" value="1"/>
</dbReference>
<name>F0XJR4_GROCL</name>
<evidence type="ECO:0000256" key="1">
    <source>
        <dbReference type="SAM" id="MobiDB-lite"/>
    </source>
</evidence>
<keyword evidence="3" id="KW-1185">Reference proteome</keyword>
<organism evidence="3">
    <name type="scientific">Grosmannia clavigera (strain kw1407 / UAMH 11150)</name>
    <name type="common">Blue stain fungus</name>
    <name type="synonym">Graphiocladiella clavigera</name>
    <dbReference type="NCBI Taxonomy" id="655863"/>
    <lineage>
        <taxon>Eukaryota</taxon>
        <taxon>Fungi</taxon>
        <taxon>Dikarya</taxon>
        <taxon>Ascomycota</taxon>
        <taxon>Pezizomycotina</taxon>
        <taxon>Sordariomycetes</taxon>
        <taxon>Sordariomycetidae</taxon>
        <taxon>Ophiostomatales</taxon>
        <taxon>Ophiostomataceae</taxon>
        <taxon>Leptographium</taxon>
    </lineage>
</organism>
<dbReference type="PANTHER" id="PTHR35179:SF1">
    <property type="entry name" value="INTEGRAL MEMBRANE PROTEIN"/>
    <property type="match status" value="1"/>
</dbReference>
<dbReference type="Proteomes" id="UP000007796">
    <property type="component" value="Unassembled WGS sequence"/>
</dbReference>
<gene>
    <name evidence="2" type="ORF">CMQ_2300</name>
</gene>
<protein>
    <submittedName>
        <fullName evidence="2">Geranylgeranyl pyrophosphate synthetase</fullName>
    </submittedName>
</protein>
<proteinExistence type="predicted"/>
<reference evidence="2 3" key="1">
    <citation type="journal article" date="2011" name="Proc. Natl. Acad. Sci. U.S.A.">
        <title>Genome and transcriptome analyses of the mountain pine beetle-fungal symbiont Grosmannia clavigera, a lodgepole pine pathogen.</title>
        <authorList>
            <person name="DiGuistini S."/>
            <person name="Wang Y."/>
            <person name="Liao N.Y."/>
            <person name="Taylor G."/>
            <person name="Tanguay P."/>
            <person name="Feau N."/>
            <person name="Henrissat B."/>
            <person name="Chan S.K."/>
            <person name="Hesse-Orce U."/>
            <person name="Alamouti S.M."/>
            <person name="Tsui C.K.M."/>
            <person name="Docking R.T."/>
            <person name="Levasseur A."/>
            <person name="Haridas S."/>
            <person name="Robertson G."/>
            <person name="Birol I."/>
            <person name="Holt R.A."/>
            <person name="Marra M.A."/>
            <person name="Hamelin R.C."/>
            <person name="Hirst M."/>
            <person name="Jones S.J.M."/>
            <person name="Bohlmann J."/>
            <person name="Breuil C."/>
        </authorList>
    </citation>
    <scope>NUCLEOTIDE SEQUENCE [LARGE SCALE GENOMIC DNA]</scope>
    <source>
        <strain evidence="3">kw1407 / UAMH 11150</strain>
    </source>
</reference>
<dbReference type="STRING" id="655863.F0XJR4"/>
<dbReference type="GeneID" id="25975275"/>
<dbReference type="OrthoDB" id="420564at2759"/>
<evidence type="ECO:0000313" key="3">
    <source>
        <dbReference type="Proteomes" id="UP000007796"/>
    </source>
</evidence>
<evidence type="ECO:0000313" key="2">
    <source>
        <dbReference type="EMBL" id="EFX02251.1"/>
    </source>
</evidence>
<sequence>MSQKVAQAQKTRKPRKPSPDAWMWKDVAANQSPLLSIKPAQLNPAATPVTSTSRTELVCSYNWLKGDKLAIVAPGFAPAWKPPPMPSTLPPDTGSFSIDHNGARMPRFPFEPLFRAATIVNPSFRFDEVDIVINRNSLRKLLDLCRGRVETGFRLELLLVGNTLVVQRCERKVRERLRGGNSKWMLAMRKTESRTKLAIADNGGLASPAATVVPAAGSTGSLLATHHGGRLQPQTTMAEIKSANERKTGAISKHMPQLWFGRTPWLLVGHHTDGIFRSVNVTHAAARFATWDANDTNQAALRTLAALLAQLRNDVLQRLRNNLGIGPGYAVAICEKQSKPRTIQIYAPTKGKKQALPDDLVRYFWSSPA</sequence>